<name>A0A8F5ZF99_METHU</name>
<accession>A0A8F5ZF99</accession>
<reference evidence="1 2" key="1">
    <citation type="submission" date="2021-06" db="EMBL/GenBank/DDBJ databases">
        <title>Complete genome sequence of the secondary alcohol utilizing methanogen Methanospirillum hungatei strain GP1.</title>
        <authorList>
            <person name="Day L.A."/>
            <person name="Costa K.C."/>
        </authorList>
    </citation>
    <scope>NUCLEOTIDE SEQUENCE [LARGE SCALE GENOMIC DNA]</scope>
    <source>
        <strain evidence="1 2">GP1</strain>
    </source>
</reference>
<evidence type="ECO:0000313" key="1">
    <source>
        <dbReference type="EMBL" id="QXO95652.1"/>
    </source>
</evidence>
<dbReference type="OrthoDB" id="105426at2157"/>
<dbReference type="AlphaFoldDB" id="A0A8F5ZF99"/>
<dbReference type="EMBL" id="CP077107">
    <property type="protein sequence ID" value="QXO95652.1"/>
    <property type="molecule type" value="Genomic_DNA"/>
</dbReference>
<sequence>MIAIKQIPVSQSVWDEIVELKESNQTFDDLLSHMVDLENKNRLMEDMKKKEDEGEFVKMTFES</sequence>
<dbReference type="Proteomes" id="UP000694228">
    <property type="component" value="Chromosome"/>
</dbReference>
<organism evidence="1 2">
    <name type="scientific">Methanospirillum hungatei</name>
    <dbReference type="NCBI Taxonomy" id="2203"/>
    <lineage>
        <taxon>Archaea</taxon>
        <taxon>Methanobacteriati</taxon>
        <taxon>Methanobacteriota</taxon>
        <taxon>Stenosarchaea group</taxon>
        <taxon>Methanomicrobia</taxon>
        <taxon>Methanomicrobiales</taxon>
        <taxon>Methanospirillaceae</taxon>
        <taxon>Methanospirillum</taxon>
    </lineage>
</organism>
<gene>
    <name evidence="1" type="ORF">KSK55_04450</name>
</gene>
<evidence type="ECO:0000313" key="2">
    <source>
        <dbReference type="Proteomes" id="UP000694228"/>
    </source>
</evidence>
<protein>
    <submittedName>
        <fullName evidence="1">Uncharacterized protein</fullName>
    </submittedName>
</protein>
<proteinExistence type="predicted"/>